<dbReference type="KEGG" id="mya:MORIYA_4233"/>
<feature type="transmembrane region" description="Helical" evidence="1">
    <location>
        <begin position="202"/>
        <end position="219"/>
    </location>
</feature>
<name>A0A330M2K1_9GAMM</name>
<dbReference type="OrthoDB" id="6352550at2"/>
<dbReference type="AlphaFoldDB" id="A0A330M2K1"/>
<protein>
    <submittedName>
        <fullName evidence="2">Uncharacterized protein</fullName>
    </submittedName>
</protein>
<dbReference type="RefSeq" id="WP_112718184.1">
    <property type="nucleotide sequence ID" value="NZ_LS483250.1"/>
</dbReference>
<accession>A0A330M2K1</accession>
<keyword evidence="1" id="KW-0472">Membrane</keyword>
<organism evidence="2 3">
    <name type="scientific">Moritella yayanosii</name>
    <dbReference type="NCBI Taxonomy" id="69539"/>
    <lineage>
        <taxon>Bacteria</taxon>
        <taxon>Pseudomonadati</taxon>
        <taxon>Pseudomonadota</taxon>
        <taxon>Gammaproteobacteria</taxon>
        <taxon>Alteromonadales</taxon>
        <taxon>Moritellaceae</taxon>
        <taxon>Moritella</taxon>
    </lineage>
</organism>
<reference evidence="3" key="1">
    <citation type="submission" date="2018-05" db="EMBL/GenBank/DDBJ databases">
        <authorList>
            <person name="Cea G.-C."/>
            <person name="William W."/>
        </authorList>
    </citation>
    <scope>NUCLEOTIDE SEQUENCE [LARGE SCALE GENOMIC DNA]</scope>
    <source>
        <strain evidence="3">DB21MT 5</strain>
    </source>
</reference>
<evidence type="ECO:0000313" key="3">
    <source>
        <dbReference type="Proteomes" id="UP000250163"/>
    </source>
</evidence>
<dbReference type="EMBL" id="LS483250">
    <property type="protein sequence ID" value="SQD80685.1"/>
    <property type="molecule type" value="Genomic_DNA"/>
</dbReference>
<dbReference type="Proteomes" id="UP000250163">
    <property type="component" value="Chromosome MORIYA"/>
</dbReference>
<keyword evidence="1" id="KW-0812">Transmembrane</keyword>
<evidence type="ECO:0000256" key="1">
    <source>
        <dbReference type="SAM" id="Phobius"/>
    </source>
</evidence>
<keyword evidence="3" id="KW-1185">Reference proteome</keyword>
<evidence type="ECO:0000313" key="2">
    <source>
        <dbReference type="EMBL" id="SQD80685.1"/>
    </source>
</evidence>
<feature type="transmembrane region" description="Helical" evidence="1">
    <location>
        <begin position="171"/>
        <end position="196"/>
    </location>
</feature>
<keyword evidence="1" id="KW-1133">Transmembrane helix</keyword>
<sequence length="253" mass="27562">MIHYRLIHTFFINLLGVSNSSWNAHVAQVKAILQQIESTYITSYNSHGNLSNNTFFQQRKMHFSKLNTALLRFGQPEIGGRILPGNIRNNLGISSRSTVRQWNKSGGSAQTIPHFAKNYEIVAKMSRNLKRAGYVGIALTGIDATINIRKACLTNNNDSCTKAKYSETGKAAGSIVGGIGAGFTATYLTCNLLFGFESLGTSAFWCSLVAGSIGGYLGGAEGGSWRKKKGEELYHASFQNQHSSQNKNGILSR</sequence>
<proteinExistence type="predicted"/>
<gene>
    <name evidence="2" type="ORF">MORIYA_4233</name>
</gene>